<reference evidence="2 3" key="1">
    <citation type="journal article" date="2021" name="BMC Genomics">
        <title>Datura genome reveals duplications of psychoactive alkaloid biosynthetic genes and high mutation rate following tissue culture.</title>
        <authorList>
            <person name="Rajewski A."/>
            <person name="Carter-House D."/>
            <person name="Stajich J."/>
            <person name="Litt A."/>
        </authorList>
    </citation>
    <scope>NUCLEOTIDE SEQUENCE [LARGE SCALE GENOMIC DNA]</scope>
    <source>
        <strain evidence="2">AR-01</strain>
    </source>
</reference>
<sequence>VERRTAEIDLEIVESLRALHRVPLPARKENSEEIERLLHKFADVMKISENTSLVEEDRGVSPEKNKEQGRFRSTSNDESFGPLDSRKEMTRLHSKHISGIIYGTQRLFHVPPSTRLCSLWEYCTPLNKKVLNINSKASVLTTLTNKITLLMNV</sequence>
<name>A0ABS8Y4U3_DATST</name>
<comment type="caution">
    <text evidence="2">The sequence shown here is derived from an EMBL/GenBank/DDBJ whole genome shotgun (WGS) entry which is preliminary data.</text>
</comment>
<accession>A0ABS8Y4U3</accession>
<keyword evidence="3" id="KW-1185">Reference proteome</keyword>
<dbReference type="Proteomes" id="UP000823775">
    <property type="component" value="Unassembled WGS sequence"/>
</dbReference>
<organism evidence="2 3">
    <name type="scientific">Datura stramonium</name>
    <name type="common">Jimsonweed</name>
    <name type="synonym">Common thornapple</name>
    <dbReference type="NCBI Taxonomy" id="4076"/>
    <lineage>
        <taxon>Eukaryota</taxon>
        <taxon>Viridiplantae</taxon>
        <taxon>Streptophyta</taxon>
        <taxon>Embryophyta</taxon>
        <taxon>Tracheophyta</taxon>
        <taxon>Spermatophyta</taxon>
        <taxon>Magnoliopsida</taxon>
        <taxon>eudicotyledons</taxon>
        <taxon>Gunneridae</taxon>
        <taxon>Pentapetalae</taxon>
        <taxon>asterids</taxon>
        <taxon>lamiids</taxon>
        <taxon>Solanales</taxon>
        <taxon>Solanaceae</taxon>
        <taxon>Solanoideae</taxon>
        <taxon>Datureae</taxon>
        <taxon>Datura</taxon>
    </lineage>
</organism>
<dbReference type="EMBL" id="JACEIK010016637">
    <property type="protein sequence ID" value="MCE5165685.1"/>
    <property type="molecule type" value="Genomic_DNA"/>
</dbReference>
<evidence type="ECO:0000313" key="2">
    <source>
        <dbReference type="EMBL" id="MCE5165685.1"/>
    </source>
</evidence>
<feature type="compositionally biased region" description="Basic and acidic residues" evidence="1">
    <location>
        <begin position="55"/>
        <end position="70"/>
    </location>
</feature>
<evidence type="ECO:0000313" key="3">
    <source>
        <dbReference type="Proteomes" id="UP000823775"/>
    </source>
</evidence>
<protein>
    <submittedName>
        <fullName evidence="2">Uncharacterized protein</fullName>
    </submittedName>
</protein>
<evidence type="ECO:0000256" key="1">
    <source>
        <dbReference type="SAM" id="MobiDB-lite"/>
    </source>
</evidence>
<feature type="region of interest" description="Disordered" evidence="1">
    <location>
        <begin position="52"/>
        <end position="85"/>
    </location>
</feature>
<proteinExistence type="predicted"/>
<feature type="non-terminal residue" evidence="2">
    <location>
        <position position="1"/>
    </location>
</feature>
<gene>
    <name evidence="2" type="ORF">HAX54_011614</name>
</gene>